<gene>
    <name evidence="3" type="ORF">DWY26_11725</name>
    <name evidence="2" type="ORF">Q4469_21835</name>
</gene>
<feature type="transmembrane region" description="Helical" evidence="1">
    <location>
        <begin position="209"/>
        <end position="239"/>
    </location>
</feature>
<evidence type="ECO:0000313" key="4">
    <source>
        <dbReference type="Proteomes" id="UP000284205"/>
    </source>
</evidence>
<dbReference type="AlphaFoldDB" id="A0A412FSJ0"/>
<organism evidence="3 4">
    <name type="scientific">Bacteroides caccae</name>
    <dbReference type="NCBI Taxonomy" id="47678"/>
    <lineage>
        <taxon>Bacteria</taxon>
        <taxon>Pseudomonadati</taxon>
        <taxon>Bacteroidota</taxon>
        <taxon>Bacteroidia</taxon>
        <taxon>Bacteroidales</taxon>
        <taxon>Bacteroidaceae</taxon>
        <taxon>Bacteroides</taxon>
    </lineage>
</organism>
<feature type="transmembrane region" description="Helical" evidence="1">
    <location>
        <begin position="259"/>
        <end position="278"/>
    </location>
</feature>
<dbReference type="Proteomes" id="UP000284205">
    <property type="component" value="Unassembled WGS sequence"/>
</dbReference>
<reference evidence="2" key="2">
    <citation type="submission" date="2023-07" db="EMBL/GenBank/DDBJ databases">
        <title>Whole Genome Sequencing of Colonoscopy isolates.</title>
        <authorList>
            <person name="Surve S.V."/>
            <person name="Valls R.A."/>
            <person name="Barrak K.E."/>
            <person name="Gardner T.B."/>
            <person name="O'Toole G.A."/>
        </authorList>
    </citation>
    <scope>NUCLEOTIDE SEQUENCE</scope>
    <source>
        <strain evidence="2">GP0119</strain>
    </source>
</reference>
<dbReference type="RefSeq" id="WP_022043057.1">
    <property type="nucleotide sequence ID" value="NZ_JABFHR010000001.1"/>
</dbReference>
<dbReference type="EMBL" id="JAUONL010000035">
    <property type="protein sequence ID" value="MDO6360288.1"/>
    <property type="molecule type" value="Genomic_DNA"/>
</dbReference>
<evidence type="ECO:0000313" key="2">
    <source>
        <dbReference type="EMBL" id="MDO6360288.1"/>
    </source>
</evidence>
<feature type="transmembrane region" description="Helical" evidence="1">
    <location>
        <begin position="178"/>
        <end position="202"/>
    </location>
</feature>
<name>A0A412FSJ0_9BACE</name>
<proteinExistence type="predicted"/>
<sequence length="389" mass="45998">MQFAWPYIALFVLYLLIYAECSKKRVIYRNRLRYKDVAIVEKKYEYLVIAIYLLFYGLRGYIFTDCFQYHDYFEEASWREDSIFGTTSLFEPGYVLSNIIIYQFSNSSFFYQFVWTFIDVILLYIILKRETRLYCILAFAILIPFWDGVQMNLWRNIKSILIFCWAIKYIRNRCLWKYLLSILLACSFHLTSLFFLPLYWLINKDNRTICMIISIISVVLYVVGIESFFDNIILIGVLLGGKFDRISSGYIDSAVDAGFTFGFCFRLFLMILLLVYYPKLKKKNLIMLNMAFLFLCSNMAFNSVLVMRDRISILFSMGIVCIMPYLIAVLCHSKAKVFIVGLLFTFMFAQVYVQHNNPAAKYENVLWGISDKTRAKIRIFEESFKAIDR</sequence>
<keyword evidence="1" id="KW-1133">Transmembrane helix</keyword>
<keyword evidence="1" id="KW-0472">Membrane</keyword>
<feature type="transmembrane region" description="Helical" evidence="1">
    <location>
        <begin position="337"/>
        <end position="353"/>
    </location>
</feature>
<dbReference type="Pfam" id="PF14897">
    <property type="entry name" value="EpsG"/>
    <property type="match status" value="1"/>
</dbReference>
<feature type="transmembrane region" description="Helical" evidence="1">
    <location>
        <begin position="134"/>
        <end position="153"/>
    </location>
</feature>
<reference evidence="3 4" key="1">
    <citation type="submission" date="2018-08" db="EMBL/GenBank/DDBJ databases">
        <title>A genome reference for cultivated species of the human gut microbiota.</title>
        <authorList>
            <person name="Zou Y."/>
            <person name="Xue W."/>
            <person name="Luo G."/>
        </authorList>
    </citation>
    <scope>NUCLEOTIDE SEQUENCE [LARGE SCALE GENOMIC DNA]</scope>
    <source>
        <strain evidence="3 4">AF24-29LB</strain>
    </source>
</reference>
<accession>A0A412FSJ0</accession>
<evidence type="ECO:0000313" key="3">
    <source>
        <dbReference type="EMBL" id="RGR71158.1"/>
    </source>
</evidence>
<evidence type="ECO:0000256" key="1">
    <source>
        <dbReference type="SAM" id="Phobius"/>
    </source>
</evidence>
<protein>
    <submittedName>
        <fullName evidence="3">EpsG family protein</fullName>
    </submittedName>
</protein>
<feature type="transmembrane region" description="Helical" evidence="1">
    <location>
        <begin position="109"/>
        <end position="127"/>
    </location>
</feature>
<comment type="caution">
    <text evidence="3">The sequence shown here is derived from an EMBL/GenBank/DDBJ whole genome shotgun (WGS) entry which is preliminary data.</text>
</comment>
<feature type="transmembrane region" description="Helical" evidence="1">
    <location>
        <begin position="6"/>
        <end position="23"/>
    </location>
</feature>
<dbReference type="Proteomes" id="UP001170023">
    <property type="component" value="Unassembled WGS sequence"/>
</dbReference>
<dbReference type="EMBL" id="QRUO01000009">
    <property type="protein sequence ID" value="RGR71158.1"/>
    <property type="molecule type" value="Genomic_DNA"/>
</dbReference>
<feature type="transmembrane region" description="Helical" evidence="1">
    <location>
        <begin position="285"/>
        <end position="305"/>
    </location>
</feature>
<dbReference type="InterPro" id="IPR049458">
    <property type="entry name" value="EpsG-like"/>
</dbReference>
<feature type="transmembrane region" description="Helical" evidence="1">
    <location>
        <begin position="44"/>
        <end position="63"/>
    </location>
</feature>
<keyword evidence="1" id="KW-0812">Transmembrane</keyword>
<feature type="transmembrane region" description="Helical" evidence="1">
    <location>
        <begin position="311"/>
        <end position="330"/>
    </location>
</feature>